<dbReference type="EMBL" id="VSIX01000165">
    <property type="protein sequence ID" value="TYB30252.1"/>
    <property type="molecule type" value="Genomic_DNA"/>
</dbReference>
<dbReference type="InterPro" id="IPR019734">
    <property type="entry name" value="TPR_rpt"/>
</dbReference>
<organism evidence="3 4">
    <name type="scientific">Candidatus Mcinerneyibacterium aminivorans</name>
    <dbReference type="NCBI Taxonomy" id="2703815"/>
    <lineage>
        <taxon>Bacteria</taxon>
        <taxon>Candidatus Macinerneyibacteriota</taxon>
        <taxon>Candidatus Mcinerneyibacteria</taxon>
        <taxon>Candidatus Mcinerneyibacteriales</taxon>
        <taxon>Candidatus Mcinerneyibacteriaceae</taxon>
        <taxon>Candidatus Mcinerneyibacterium</taxon>
    </lineage>
</organism>
<keyword evidence="3" id="KW-0418">Kinase</keyword>
<dbReference type="GO" id="GO:0004674">
    <property type="term" value="F:protein serine/threonine kinase activity"/>
    <property type="evidence" value="ECO:0007669"/>
    <property type="project" value="TreeGrafter"/>
</dbReference>
<sequence length="838" mass="101351">MQNINNRFDIIKEIGKGEFGVIYKVKDKFAPDYGIKALKIFNSDKIDKDNLKYFKKEFINLRNNELPCVVQVSEFSKIYHIDGRRFHGSYYFYTMEYLKGQNLSNYSFFNKKEKIKIFNRINFNLKYLHKNDYMHGDLSDKNIFITSDRNIIFLDLMDLGSKKEDNEMFKYLLDKYNVLMENFNEDYSEKINPKRFLQNLKNRFNPSVRYNSEVLQQLNNQLDKITSNEKESFIINYRNCRKDYFKAILKYIGGNLQTEGYSVINLFLNPSPYSFLKQLLLIITQKAKDKEILKEYKKFKNFLVNKEKSEFENFELSQIKLLTSELLEKLSLKSKQVIVLDSFDMIDEKSSQILQYLFKYYSGKQIVFFINNDRYSPDKKENSFRYIDANLNPLHEKYSKTNYSKLKRLFYPFDIETIIDTLSKNKYYDIFEIINFVVNQFNYKKKITVKMLENIDIEKAVKSKNAILGHYLNRERYEKLLGYINYMNKPIKIKYFRDILKEEYKILIDELINSQIISFFDNRRLTIKRKNILIYLKEYFIEKSPEYLKDIKNEIIRIYEKYENEISFDEKTTLIQLYAGKKNYKKAADILWKDFIKNRELNVEVFEQNLGSILNKIFTEQKPKKFEKEDIEAVFRIAYAKFYYNNESRKQTEVLDKINQDDIDSNGILFELNYSLFFNYFDLYKKQKIKEYYHKLKRISDELSFEDELKFVYAGFRFFQYFNKYKKMKKFLNQFFTLIKDKDDQYTKDYLRGLNSLYTYYSNYEKNDKKAYNTVNLFLKKAKEFGSDFYTYSAYTNLGVYMHYHGQKKKAYEAFKQALIYAKKSSDFSILPTAYNNM</sequence>
<keyword evidence="1" id="KW-0802">TPR repeat</keyword>
<feature type="non-terminal residue" evidence="3">
    <location>
        <position position="838"/>
    </location>
</feature>
<gene>
    <name evidence="3" type="ORF">FXF47_10165</name>
</gene>
<dbReference type="Gene3D" id="1.10.510.10">
    <property type="entry name" value="Transferase(Phosphotransferase) domain 1"/>
    <property type="match status" value="1"/>
</dbReference>
<name>A0A5D0MD19_9BACT</name>
<evidence type="ECO:0000313" key="4">
    <source>
        <dbReference type="Proteomes" id="UP000324143"/>
    </source>
</evidence>
<feature type="repeat" description="TPR" evidence="1">
    <location>
        <begin position="792"/>
        <end position="825"/>
    </location>
</feature>
<dbReference type="InterPro" id="IPR011009">
    <property type="entry name" value="Kinase-like_dom_sf"/>
</dbReference>
<comment type="caution">
    <text evidence="3">The sequence shown here is derived from an EMBL/GenBank/DDBJ whole genome shotgun (WGS) entry which is preliminary data.</text>
</comment>
<dbReference type="PROSITE" id="PS50005">
    <property type="entry name" value="TPR"/>
    <property type="match status" value="1"/>
</dbReference>
<keyword evidence="4" id="KW-1185">Reference proteome</keyword>
<dbReference type="GO" id="GO:0005524">
    <property type="term" value="F:ATP binding"/>
    <property type="evidence" value="ECO:0007669"/>
    <property type="project" value="InterPro"/>
</dbReference>
<dbReference type="InterPro" id="IPR000719">
    <property type="entry name" value="Prot_kinase_dom"/>
</dbReference>
<dbReference type="InterPro" id="IPR053235">
    <property type="entry name" value="Ser_Thr_kinase"/>
</dbReference>
<dbReference type="PROSITE" id="PS50011">
    <property type="entry name" value="PROTEIN_KINASE_DOM"/>
    <property type="match status" value="1"/>
</dbReference>
<keyword evidence="3" id="KW-0808">Transferase</keyword>
<evidence type="ECO:0000259" key="2">
    <source>
        <dbReference type="PROSITE" id="PS50011"/>
    </source>
</evidence>
<proteinExistence type="predicted"/>
<dbReference type="Proteomes" id="UP000324143">
    <property type="component" value="Unassembled WGS sequence"/>
</dbReference>
<evidence type="ECO:0000313" key="3">
    <source>
        <dbReference type="EMBL" id="TYB30252.1"/>
    </source>
</evidence>
<dbReference type="PANTHER" id="PTHR24361">
    <property type="entry name" value="MITOGEN-ACTIVATED KINASE KINASE KINASE"/>
    <property type="match status" value="1"/>
</dbReference>
<dbReference type="GO" id="GO:0005737">
    <property type="term" value="C:cytoplasm"/>
    <property type="evidence" value="ECO:0007669"/>
    <property type="project" value="TreeGrafter"/>
</dbReference>
<reference evidence="3" key="1">
    <citation type="submission" date="2019-08" db="EMBL/GenBank/DDBJ databases">
        <title>Genomic characterization of a novel candidate phylum (ARYD3) from a high temperature, high salinity tertiary oil reservoir in north central Oklahoma, USA.</title>
        <authorList>
            <person name="Youssef N.H."/>
            <person name="Yadav A."/>
            <person name="Elshahed M.S."/>
        </authorList>
    </citation>
    <scope>NUCLEOTIDE SEQUENCE [LARGE SCALE GENOMIC DNA]</scope>
    <source>
        <strain evidence="3">ARYD3</strain>
    </source>
</reference>
<feature type="domain" description="Protein kinase" evidence="2">
    <location>
        <begin position="8"/>
        <end position="327"/>
    </location>
</feature>
<protein>
    <submittedName>
        <fullName evidence="3">Protein kinase</fullName>
    </submittedName>
</protein>
<evidence type="ECO:0000256" key="1">
    <source>
        <dbReference type="PROSITE-ProRule" id="PRU00339"/>
    </source>
</evidence>
<dbReference type="SMART" id="SM00220">
    <property type="entry name" value="S_TKc"/>
    <property type="match status" value="1"/>
</dbReference>
<accession>A0A5D0MD19</accession>
<dbReference type="SUPFAM" id="SSF56112">
    <property type="entry name" value="Protein kinase-like (PK-like)"/>
    <property type="match status" value="1"/>
</dbReference>
<dbReference type="AlphaFoldDB" id="A0A5D0MD19"/>
<dbReference type="Pfam" id="PF00069">
    <property type="entry name" value="Pkinase"/>
    <property type="match status" value="1"/>
</dbReference>